<dbReference type="Proteomes" id="UP000012046">
    <property type="component" value="Unassembled WGS sequence"/>
</dbReference>
<reference evidence="1 2" key="1">
    <citation type="journal article" date="2012" name="J. Bacteriol.">
        <title>Genome Sequence of Extracellular-Protease-Producing Alishewanella jeotgali Isolated from Traditional Korean Fermented Seafood.</title>
        <authorList>
            <person name="Jung J."/>
            <person name="Chun J."/>
            <person name="Park W."/>
        </authorList>
    </citation>
    <scope>NUCLEOTIDE SEQUENCE [LARGE SCALE GENOMIC DNA]</scope>
    <source>
        <strain evidence="1 2">KCTC 22429</strain>
    </source>
</reference>
<evidence type="ECO:0000313" key="1">
    <source>
        <dbReference type="EMBL" id="EHR42737.1"/>
    </source>
</evidence>
<accession>H3Z9N6</accession>
<dbReference type="PATRIC" id="fig|1129374.4.peg.38"/>
<evidence type="ECO:0000313" key="2">
    <source>
        <dbReference type="Proteomes" id="UP000012046"/>
    </source>
</evidence>
<protein>
    <recommendedName>
        <fullName evidence="3">Phage protein</fullName>
    </recommendedName>
</protein>
<dbReference type="STRING" id="1129374.AJE_00185"/>
<keyword evidence="2" id="KW-1185">Reference proteome</keyword>
<dbReference type="AlphaFoldDB" id="H3Z9N6"/>
<dbReference type="EMBL" id="AHTH01000001">
    <property type="protein sequence ID" value="EHR42737.1"/>
    <property type="molecule type" value="Genomic_DNA"/>
</dbReference>
<organism evidence="1 2">
    <name type="scientific">Alishewanella jeotgali KCTC 22429</name>
    <dbReference type="NCBI Taxonomy" id="1129374"/>
    <lineage>
        <taxon>Bacteria</taxon>
        <taxon>Pseudomonadati</taxon>
        <taxon>Pseudomonadota</taxon>
        <taxon>Gammaproteobacteria</taxon>
        <taxon>Alteromonadales</taxon>
        <taxon>Alteromonadaceae</taxon>
        <taxon>Alishewanella</taxon>
    </lineage>
</organism>
<proteinExistence type="predicted"/>
<name>H3Z9N6_9ALTE</name>
<dbReference type="RefSeq" id="WP_008949130.1">
    <property type="nucleotide sequence ID" value="NZ_AHTH01000001.1"/>
</dbReference>
<sequence length="141" mass="15511">MKFDIKALAAQQFKAMVTVAVPTNELDKDGGTVFAKAKFVGLFRCVPIETARKQMTELQAMQEAGDTMAAIEAAGKQIEEYFVGFEAVPGEELPFTNDGQPLASTPENIKLLLNSKEVRDAVQFAWQEARNKDVLAKNSKK</sequence>
<gene>
    <name evidence="1" type="ORF">AJE_00185</name>
</gene>
<comment type="caution">
    <text evidence="1">The sequence shown here is derived from an EMBL/GenBank/DDBJ whole genome shotgun (WGS) entry which is preliminary data.</text>
</comment>
<evidence type="ECO:0008006" key="3">
    <source>
        <dbReference type="Google" id="ProtNLM"/>
    </source>
</evidence>